<dbReference type="InterPro" id="IPR009459">
    <property type="entry name" value="MucBP_dom"/>
</dbReference>
<sequence>MSKKKRFVNRGRPLKKGKNWLVISIATLTICGSILQSSPILVLAAVSEFKQNTFKSTEDLAQTAVTAETIAVLGSEETKETEEILTMPTESLTSEQVTSQSEDTSPATRTTVDSSTTNSSTNEAMEAISQKEVSQESETKMVAADSDVKYFGVKDGIHWYIDHADTLHLGTENLGGTDSWINYQKTIKKIVVESPITLPRYAAGYFANMEEVMSFENAELIDTSKVVEMSQMFQKNLKLISIDVSNWNLENVTTVHSMFSGCTELRKLDVSKWDTKNIKDFNSMFSNTWSLTELDVSNWDVSNATNMERMFFSYNGSKLDVSNWNVGNVVNMSDMFGRSSIKELDLSKWDVSRVTSMYSMFTQMAELEALNLSNWNVANVKNMERMFYTYGEPTKLRSLNLATWENASAEGMKLMFADLTQLTELDLSSLDMSNTLNKESMLENLPSLTKLTLGKKTNIAGTNLTEPANEQRWRAVGLGTLDDPAGNELFSSADLMVNYEGDTMADTYVLYSAKPIIVHYVDENGDAIKGVADQELKYSNQGNIVGEEYEVTQNIIPITGYHFMNQVDDTKSGLPMSGRLTNDMVIHGGDIYLQYHSIDFSTQIVYPDNTVKKVPTIFEKVMTVTENSKYGIDLEKTIFLMKTETSEEKTIGSLADFAKNFGMDFGGKTRVFSVDDLTKVQIIIDKVQSVLENPTAEKQKAFRGSVIYTGPYRLDYQLVENKSEITGVNQTVFVNEYSTDNKPLKDSYIDKVINALGEHSDISTEEIVVDDSRVIWDTVGDYQVILSYTDSLSDKVVTAEVTVHVKATRAEVIGHDSTLIASPNQKWEAKDNFDSAVGANGEVVDFKDIKVKGEVDPTTLGDYEVTYSYEDTFGNVVSSTVTIHVVKEKVSTPDSEEPTIPVNESSSPESKTNNKNKKNVFPKTGEILSYSMELIGMLSSTLGFIALVVHKKRNKKSK</sequence>
<dbReference type="InterPro" id="IPR032675">
    <property type="entry name" value="LRR_dom_sf"/>
</dbReference>
<dbReference type="Gene3D" id="3.80.10.10">
    <property type="entry name" value="Ribonuclease Inhibitor"/>
    <property type="match status" value="2"/>
</dbReference>
<dbReference type="PANTHER" id="PTHR45752">
    <property type="entry name" value="LEUCINE-RICH REPEAT-CONTAINING"/>
    <property type="match status" value="1"/>
</dbReference>
<gene>
    <name evidence="11" type="ORF">JZO71_06890</name>
</gene>
<dbReference type="Pfam" id="PF03382">
    <property type="entry name" value="DUF285"/>
    <property type="match status" value="2"/>
</dbReference>
<feature type="transmembrane region" description="Helical" evidence="7">
    <location>
        <begin position="927"/>
        <end position="949"/>
    </location>
</feature>
<feature type="compositionally biased region" description="Low complexity" evidence="6">
    <location>
        <begin position="108"/>
        <end position="121"/>
    </location>
</feature>
<feature type="compositionally biased region" description="Polar residues" evidence="6">
    <location>
        <begin position="88"/>
        <end position="107"/>
    </location>
</feature>
<keyword evidence="12" id="KW-1185">Reference proteome</keyword>
<keyword evidence="7" id="KW-0812">Transmembrane</keyword>
<feature type="domain" description="Ig-like" evidence="10">
    <location>
        <begin position="825"/>
        <end position="885"/>
    </location>
</feature>
<keyword evidence="2" id="KW-0964">Secreted</keyword>
<protein>
    <submittedName>
        <fullName evidence="11">BspA family leucine-rich repeat surface protein</fullName>
    </submittedName>
</protein>
<dbReference type="Pfam" id="PF06458">
    <property type="entry name" value="MucBP"/>
    <property type="match status" value="1"/>
</dbReference>
<dbReference type="Pfam" id="PF00746">
    <property type="entry name" value="Gram_pos_anchor"/>
    <property type="match status" value="1"/>
</dbReference>
<evidence type="ECO:0000256" key="5">
    <source>
        <dbReference type="ARBA" id="ARBA00023088"/>
    </source>
</evidence>
<evidence type="ECO:0000259" key="9">
    <source>
        <dbReference type="Pfam" id="PF06458"/>
    </source>
</evidence>
<dbReference type="NCBIfam" id="TIGR02167">
    <property type="entry name" value="Liste_lipo_26"/>
    <property type="match status" value="5"/>
</dbReference>
<dbReference type="InterPro" id="IPR050715">
    <property type="entry name" value="LRR-SigEffector_domain"/>
</dbReference>
<evidence type="ECO:0000256" key="2">
    <source>
        <dbReference type="ARBA" id="ARBA00022525"/>
    </source>
</evidence>
<name>A0ABS3I1T7_9ENTE</name>
<evidence type="ECO:0000313" key="11">
    <source>
        <dbReference type="EMBL" id="MBO0482038.1"/>
    </source>
</evidence>
<evidence type="ECO:0000256" key="1">
    <source>
        <dbReference type="ARBA" id="ARBA00022512"/>
    </source>
</evidence>
<dbReference type="Gene3D" id="2.60.40.10">
    <property type="entry name" value="Immunoglobulins"/>
    <property type="match status" value="1"/>
</dbReference>
<evidence type="ECO:0000256" key="6">
    <source>
        <dbReference type="SAM" id="MobiDB-lite"/>
    </source>
</evidence>
<dbReference type="Gene3D" id="3.10.20.320">
    <property type="entry name" value="Putative peptidoglycan bound protein (lpxtg motif)"/>
    <property type="match status" value="1"/>
</dbReference>
<feature type="region of interest" description="Disordered" evidence="6">
    <location>
        <begin position="890"/>
        <end position="919"/>
    </location>
</feature>
<dbReference type="Proteomes" id="UP000664832">
    <property type="component" value="Unassembled WGS sequence"/>
</dbReference>
<keyword evidence="5" id="KW-0572">Peptidoglycan-anchor</keyword>
<comment type="caution">
    <text evidence="11">The sequence shown here is derived from an EMBL/GenBank/DDBJ whole genome shotgun (WGS) entry which is preliminary data.</text>
</comment>
<evidence type="ECO:0000259" key="10">
    <source>
        <dbReference type="Pfam" id="PF07523"/>
    </source>
</evidence>
<proteinExistence type="predicted"/>
<dbReference type="PANTHER" id="PTHR45752:SF187">
    <property type="entry name" value="LEUCINE-RICH REPEAT AND IQ DOMAIN-CONTAINING PROTEIN 4"/>
    <property type="match status" value="1"/>
</dbReference>
<organism evidence="11 12">
    <name type="scientific">Candidatus Enterococcus courvalinii</name>
    <dbReference type="NCBI Taxonomy" id="2815329"/>
    <lineage>
        <taxon>Bacteria</taxon>
        <taxon>Bacillati</taxon>
        <taxon>Bacillota</taxon>
        <taxon>Bacilli</taxon>
        <taxon>Lactobacillales</taxon>
        <taxon>Enterococcaceae</taxon>
        <taxon>Enterococcus</taxon>
    </lineage>
</organism>
<dbReference type="EMBL" id="JAFLWI010000008">
    <property type="protein sequence ID" value="MBO0482038.1"/>
    <property type="molecule type" value="Genomic_DNA"/>
</dbReference>
<dbReference type="InterPro" id="IPR019931">
    <property type="entry name" value="LPXTG_anchor"/>
</dbReference>
<dbReference type="InterPro" id="IPR011889">
    <property type="entry name" value="Liste_lipo_26"/>
</dbReference>
<keyword evidence="7" id="KW-1133">Transmembrane helix</keyword>
<reference evidence="11 12" key="1">
    <citation type="submission" date="2021-03" db="EMBL/GenBank/DDBJ databases">
        <title>Enterococcal diversity collection.</title>
        <authorList>
            <person name="Gilmore M.S."/>
            <person name="Schwartzman J."/>
            <person name="Van Tyne D."/>
            <person name="Martin M."/>
            <person name="Earl A.M."/>
            <person name="Manson A.L."/>
            <person name="Straub T."/>
            <person name="Salamzade R."/>
            <person name="Saavedra J."/>
            <person name="Lebreton F."/>
            <person name="Prichula J."/>
            <person name="Schaufler K."/>
            <person name="Gaca A."/>
            <person name="Sgardioli B."/>
            <person name="Wagenaar J."/>
            <person name="Strong T."/>
        </authorList>
    </citation>
    <scope>NUCLEOTIDE SEQUENCE [LARGE SCALE GENOMIC DNA]</scope>
    <source>
        <strain evidence="11 12">MSG2901</strain>
    </source>
</reference>
<keyword evidence="4" id="KW-0677">Repeat</keyword>
<keyword evidence="3" id="KW-0732">Signal</keyword>
<dbReference type="InterPro" id="IPR005046">
    <property type="entry name" value="DUF285"/>
</dbReference>
<feature type="domain" description="MucBP" evidence="9">
    <location>
        <begin position="515"/>
        <end position="567"/>
    </location>
</feature>
<feature type="domain" description="Gram-positive cocci surface proteins LPxTG" evidence="8">
    <location>
        <begin position="914"/>
        <end position="955"/>
    </location>
</feature>
<dbReference type="Pfam" id="PF07523">
    <property type="entry name" value="Big_3"/>
    <property type="match status" value="1"/>
</dbReference>
<feature type="region of interest" description="Disordered" evidence="6">
    <location>
        <begin position="77"/>
        <end position="124"/>
    </location>
</feature>
<evidence type="ECO:0000259" key="8">
    <source>
        <dbReference type="Pfam" id="PF00746"/>
    </source>
</evidence>
<feature type="compositionally biased region" description="Polar residues" evidence="6">
    <location>
        <begin position="902"/>
        <end position="913"/>
    </location>
</feature>
<evidence type="ECO:0000256" key="7">
    <source>
        <dbReference type="SAM" id="Phobius"/>
    </source>
</evidence>
<evidence type="ECO:0000313" key="12">
    <source>
        <dbReference type="Proteomes" id="UP000664832"/>
    </source>
</evidence>
<dbReference type="InterPro" id="IPR013783">
    <property type="entry name" value="Ig-like_fold"/>
</dbReference>
<evidence type="ECO:0000256" key="3">
    <source>
        <dbReference type="ARBA" id="ARBA00022729"/>
    </source>
</evidence>
<keyword evidence="7" id="KW-0472">Membrane</keyword>
<evidence type="ECO:0000256" key="4">
    <source>
        <dbReference type="ARBA" id="ARBA00022737"/>
    </source>
</evidence>
<keyword evidence="1" id="KW-0134">Cell wall</keyword>
<dbReference type="SUPFAM" id="SSF52058">
    <property type="entry name" value="L domain-like"/>
    <property type="match status" value="1"/>
</dbReference>
<dbReference type="RefSeq" id="WP_206898795.1">
    <property type="nucleotide sequence ID" value="NZ_JAFLWI010000008.1"/>
</dbReference>
<dbReference type="InterPro" id="IPR022038">
    <property type="entry name" value="Ig-like_bact"/>
</dbReference>
<accession>A0ABS3I1T7</accession>